<dbReference type="RefSeq" id="WP_057179861.1">
    <property type="nucleotide sequence ID" value="NZ_BDQM01000032.1"/>
</dbReference>
<comment type="caution">
    <text evidence="1">The sequence shown here is derived from an EMBL/GenBank/DDBJ whole genome shotgun (WGS) entry which is preliminary data.</text>
</comment>
<reference evidence="1 2" key="1">
    <citation type="submission" date="2017-06" db="EMBL/GenBank/DDBJ databases">
        <title>Whole Genome Sequences of Colwellia marinimaniae MTCD1.</title>
        <authorList>
            <person name="Kusumoto H."/>
            <person name="Inoue M."/>
            <person name="Tanikawa K."/>
            <person name="Maeji H."/>
            <person name="Cameron J.H."/>
            <person name="Bartlett D.H."/>
        </authorList>
    </citation>
    <scope>NUCLEOTIDE SEQUENCE [LARGE SCALE GENOMIC DNA]</scope>
    <source>
        <strain evidence="1 2">MTCD1</strain>
    </source>
</reference>
<protein>
    <submittedName>
        <fullName evidence="1">Uncharacterized protein</fullName>
    </submittedName>
</protein>
<dbReference type="Proteomes" id="UP000197068">
    <property type="component" value="Unassembled WGS sequence"/>
</dbReference>
<proteinExistence type="predicted"/>
<gene>
    <name evidence="1" type="ORF">MTCD1_03025</name>
</gene>
<evidence type="ECO:0000313" key="2">
    <source>
        <dbReference type="Proteomes" id="UP000197068"/>
    </source>
</evidence>
<name>A0ABQ0MYF5_9GAMM</name>
<evidence type="ECO:0000313" key="1">
    <source>
        <dbReference type="EMBL" id="GAW97398.1"/>
    </source>
</evidence>
<accession>A0ABQ0MYF5</accession>
<sequence length="87" mass="9771">MHAMLSLDLDKKTSTEQREKFYAHIRDSGWMTLAKVTTTWFTCYRDSVTEARIIAEVKQDVAAAAKYSGVTSYDAVVNVSQSKPSSF</sequence>
<dbReference type="EMBL" id="BDQM01000032">
    <property type="protein sequence ID" value="GAW97398.1"/>
    <property type="molecule type" value="Genomic_DNA"/>
</dbReference>
<keyword evidence="2" id="KW-1185">Reference proteome</keyword>
<organism evidence="1 2">
    <name type="scientific">Colwellia marinimaniae</name>
    <dbReference type="NCBI Taxonomy" id="1513592"/>
    <lineage>
        <taxon>Bacteria</taxon>
        <taxon>Pseudomonadati</taxon>
        <taxon>Pseudomonadota</taxon>
        <taxon>Gammaproteobacteria</taxon>
        <taxon>Alteromonadales</taxon>
        <taxon>Colwelliaceae</taxon>
        <taxon>Colwellia</taxon>
    </lineage>
</organism>